<sequence length="147" mass="16785">MWVTHSTGPIVNPNSFLTAVISSGVMRSRSARRPRFRLALTNQPGEDYLNFHYAIARSEVQERMAGLSLWIAWSDLAAHARSSEQLYLISFDEREHTVESRPFPRDVILQAETDIATLNRRLADTVRHFRERCSPSDDIDPPPPVII</sequence>
<dbReference type="AlphaFoldDB" id="A0A4T3F2S3"/>
<accession>A0A4T3F2S3</accession>
<evidence type="ECO:0000313" key="2">
    <source>
        <dbReference type="Proteomes" id="UP000309389"/>
    </source>
</evidence>
<reference evidence="1 2" key="1">
    <citation type="submission" date="2019-04" db="EMBL/GenBank/DDBJ databases">
        <title>Altererythrobacter aquimixticola sp. nov., isolated from sediment of junction between the ocean and a freshwater spring.</title>
        <authorList>
            <person name="Yoon J.-H."/>
        </authorList>
    </citation>
    <scope>NUCLEOTIDE SEQUENCE [LARGE SCALE GENOMIC DNA]</scope>
    <source>
        <strain evidence="1 2">SSKS-13</strain>
    </source>
</reference>
<protein>
    <submittedName>
        <fullName evidence="1">Uncharacterized protein</fullName>
    </submittedName>
</protein>
<comment type="caution">
    <text evidence="1">The sequence shown here is derived from an EMBL/GenBank/DDBJ whole genome shotgun (WGS) entry which is preliminary data.</text>
</comment>
<evidence type="ECO:0000313" key="1">
    <source>
        <dbReference type="EMBL" id="TIX51011.1"/>
    </source>
</evidence>
<dbReference type="Proteomes" id="UP000309389">
    <property type="component" value="Unassembled WGS sequence"/>
</dbReference>
<proteinExistence type="predicted"/>
<name>A0A4T3F2S3_9SPHN</name>
<gene>
    <name evidence="1" type="ORF">E5222_00550</name>
</gene>
<organism evidence="1 2">
    <name type="scientific">Alteraurantiacibacter aquimixticola</name>
    <dbReference type="NCBI Taxonomy" id="2489173"/>
    <lineage>
        <taxon>Bacteria</taxon>
        <taxon>Pseudomonadati</taxon>
        <taxon>Pseudomonadota</taxon>
        <taxon>Alphaproteobacteria</taxon>
        <taxon>Sphingomonadales</taxon>
        <taxon>Erythrobacteraceae</taxon>
        <taxon>Alteraurantiacibacter</taxon>
    </lineage>
</organism>
<keyword evidence="2" id="KW-1185">Reference proteome</keyword>
<dbReference type="EMBL" id="SSHH01000001">
    <property type="protein sequence ID" value="TIX51011.1"/>
    <property type="molecule type" value="Genomic_DNA"/>
</dbReference>